<dbReference type="GO" id="GO:0006814">
    <property type="term" value="P:sodium ion transport"/>
    <property type="evidence" value="ECO:0007669"/>
    <property type="project" value="UniProtKB-KW"/>
</dbReference>
<feature type="transmembrane region" description="Helical" evidence="14">
    <location>
        <begin position="397"/>
        <end position="418"/>
    </location>
</feature>
<dbReference type="InterPro" id="IPR038377">
    <property type="entry name" value="Na/Glc_symporter_sf"/>
</dbReference>
<feature type="transmembrane region" description="Helical" evidence="14">
    <location>
        <begin position="70"/>
        <end position="90"/>
    </location>
</feature>
<evidence type="ECO:0000256" key="4">
    <source>
        <dbReference type="ARBA" id="ARBA00022475"/>
    </source>
</evidence>
<dbReference type="Pfam" id="PF00474">
    <property type="entry name" value="SSF"/>
    <property type="match status" value="1"/>
</dbReference>
<evidence type="ECO:0000313" key="16">
    <source>
        <dbReference type="Proteomes" id="UP000027997"/>
    </source>
</evidence>
<keyword evidence="9" id="KW-0406">Ion transport</keyword>
<dbReference type="Proteomes" id="UP000027997">
    <property type="component" value="Unassembled WGS sequence"/>
</dbReference>
<keyword evidence="3" id="KW-0813">Transport</keyword>
<evidence type="ECO:0000256" key="2">
    <source>
        <dbReference type="ARBA" id="ARBA00006434"/>
    </source>
</evidence>
<feature type="transmembrane region" description="Helical" evidence="14">
    <location>
        <begin position="151"/>
        <end position="173"/>
    </location>
</feature>
<evidence type="ECO:0000256" key="10">
    <source>
        <dbReference type="ARBA" id="ARBA00023136"/>
    </source>
</evidence>
<dbReference type="EMBL" id="JOJP01000001">
    <property type="protein sequence ID" value="KEI72989.1"/>
    <property type="molecule type" value="Genomic_DNA"/>
</dbReference>
<dbReference type="InterPro" id="IPR001734">
    <property type="entry name" value="Na/solute_symporter"/>
</dbReference>
<dbReference type="PANTHER" id="PTHR48086:SF3">
    <property type="entry name" value="SODIUM_PROLINE SYMPORTER"/>
    <property type="match status" value="1"/>
</dbReference>
<keyword evidence="5 14" id="KW-0812">Transmembrane</keyword>
<comment type="caution">
    <text evidence="15">The sequence shown here is derived from an EMBL/GenBank/DDBJ whole genome shotgun (WGS) entry which is preliminary data.</text>
</comment>
<evidence type="ECO:0000256" key="3">
    <source>
        <dbReference type="ARBA" id="ARBA00022448"/>
    </source>
</evidence>
<reference evidence="15 16" key="1">
    <citation type="submission" date="2014-06" db="EMBL/GenBank/DDBJ databases">
        <title>Whole Genome Sequences of Three Symbiotic Endozoicomonas Bacteria.</title>
        <authorList>
            <person name="Neave M.J."/>
            <person name="Apprill A."/>
            <person name="Voolstra C.R."/>
        </authorList>
    </citation>
    <scope>NUCLEOTIDE SEQUENCE [LARGE SCALE GENOMIC DNA]</scope>
    <source>
        <strain evidence="15 16">DSM 22380</strain>
    </source>
</reference>
<feature type="transmembrane region" description="Helical" evidence="14">
    <location>
        <begin position="127"/>
        <end position="145"/>
    </location>
</feature>
<comment type="subcellular location">
    <subcellularLocation>
        <location evidence="1">Cell membrane</location>
        <topology evidence="1">Multi-pass membrane protein</topology>
    </subcellularLocation>
</comment>
<dbReference type="RefSeq" id="WP_020581697.1">
    <property type="nucleotide sequence ID" value="NZ_JOJP01000001.1"/>
</dbReference>
<dbReference type="STRING" id="305900.GV64_21730"/>
<feature type="transmembrane region" description="Helical" evidence="14">
    <location>
        <begin position="180"/>
        <end position="202"/>
    </location>
</feature>
<evidence type="ECO:0000256" key="5">
    <source>
        <dbReference type="ARBA" id="ARBA00022692"/>
    </source>
</evidence>
<feature type="transmembrane region" description="Helical" evidence="14">
    <location>
        <begin position="372"/>
        <end position="391"/>
    </location>
</feature>
<feature type="transmembrane region" description="Helical" evidence="14">
    <location>
        <begin position="6"/>
        <end position="26"/>
    </location>
</feature>
<keyword evidence="11" id="KW-0739">Sodium transport</keyword>
<evidence type="ECO:0000256" key="14">
    <source>
        <dbReference type="SAM" id="Phobius"/>
    </source>
</evidence>
<evidence type="ECO:0000256" key="8">
    <source>
        <dbReference type="ARBA" id="ARBA00023053"/>
    </source>
</evidence>
<feature type="transmembrane region" description="Helical" evidence="14">
    <location>
        <begin position="557"/>
        <end position="575"/>
    </location>
</feature>
<feature type="transmembrane region" description="Helical" evidence="14">
    <location>
        <begin position="307"/>
        <end position="330"/>
    </location>
</feature>
<feature type="transmembrane region" description="Helical" evidence="14">
    <location>
        <begin position="264"/>
        <end position="287"/>
    </location>
</feature>
<dbReference type="PROSITE" id="PS50283">
    <property type="entry name" value="NA_SOLUT_SYMP_3"/>
    <property type="match status" value="1"/>
</dbReference>
<dbReference type="eggNOG" id="COG0591">
    <property type="taxonomic scope" value="Bacteria"/>
</dbReference>
<evidence type="ECO:0000313" key="15">
    <source>
        <dbReference type="EMBL" id="KEI72989.1"/>
    </source>
</evidence>
<dbReference type="PANTHER" id="PTHR48086">
    <property type="entry name" value="SODIUM/PROLINE SYMPORTER-RELATED"/>
    <property type="match status" value="1"/>
</dbReference>
<feature type="transmembrane region" description="Helical" evidence="14">
    <location>
        <begin position="222"/>
        <end position="243"/>
    </location>
</feature>
<keyword evidence="4" id="KW-1003">Cell membrane</keyword>
<dbReference type="AlphaFoldDB" id="A0A081KFR3"/>
<dbReference type="Gene3D" id="1.20.1730.10">
    <property type="entry name" value="Sodium/glucose cotransporter"/>
    <property type="match status" value="1"/>
</dbReference>
<dbReference type="InterPro" id="IPR050277">
    <property type="entry name" value="Sodium:Solute_Symporter"/>
</dbReference>
<evidence type="ECO:0000256" key="13">
    <source>
        <dbReference type="RuleBase" id="RU362091"/>
    </source>
</evidence>
<keyword evidence="6" id="KW-0769">Symport</keyword>
<evidence type="ECO:0000256" key="11">
    <source>
        <dbReference type="ARBA" id="ARBA00023201"/>
    </source>
</evidence>
<feature type="transmembrane region" description="Helical" evidence="14">
    <location>
        <begin position="430"/>
        <end position="449"/>
    </location>
</feature>
<sequence>MDINTAIIFGYFLLLVAIGWIFRTFNNNTSDYFRAGGGAMWWMVGATAFMTQFSAWTFTGASGKAYVDGFPITLMFIGNAIGYYMAYVFFAEKFRQMRIVTVMEGVRMRFGKASEQVYTWSGMPNQLLSGGIWLNGLAIVIAVVFDVDMEMTIIVTGLVVLVMSVTGGSWAVIASDYMQMVVIMVVCVICAIVAGVQGGGIGEIVANFPVDDNGSFVSGNDLNYLSIFSIWCVSVFFQQTMSLNNITNSNRYLAAKDSKSAKKGALLACILMCLGMFMWFTPSWFIASEGVDLYSIYPEFEKKAVDYAYIYFVKEYMPAGMMGLMVAAIFSATMSSMDTGLNKSAGIFVRSFYLPILRPEASEKELMTVSKIVSTICGLIVIAVALFMHSLKHMDLFNITMTVASLVAFPIAIAPLLGMFIKNTPDWSGWATLLVGGVVSYFVGVSLTPADVEQWFGLNTLTAREWSDIKVIAAVFGHVVITSGFFVSTKAFYKPLPEKRHEEVETFFEHMATPVVNESEEQTNLDKRQKSIIGKLMILSGSMITLMALIPNELWGRMTYLSGGLTVLIIGYLILDRKARVAQVNVSTATN</sequence>
<evidence type="ECO:0000256" key="6">
    <source>
        <dbReference type="ARBA" id="ARBA00022847"/>
    </source>
</evidence>
<keyword evidence="10 14" id="KW-0472">Membrane</keyword>
<accession>A0A081KFR3</accession>
<organism evidence="15 16">
    <name type="scientific">Endozoicomonas elysicola</name>
    <dbReference type="NCBI Taxonomy" id="305900"/>
    <lineage>
        <taxon>Bacteria</taxon>
        <taxon>Pseudomonadati</taxon>
        <taxon>Pseudomonadota</taxon>
        <taxon>Gammaproteobacteria</taxon>
        <taxon>Oceanospirillales</taxon>
        <taxon>Endozoicomonadaceae</taxon>
        <taxon>Endozoicomonas</taxon>
    </lineage>
</organism>
<keyword evidence="8" id="KW-0915">Sodium</keyword>
<evidence type="ECO:0000256" key="12">
    <source>
        <dbReference type="ARBA" id="ARBA00033708"/>
    </source>
</evidence>
<name>A0A081KFR3_9GAMM</name>
<dbReference type="GO" id="GO:0005886">
    <property type="term" value="C:plasma membrane"/>
    <property type="evidence" value="ECO:0007669"/>
    <property type="project" value="UniProtKB-SubCell"/>
</dbReference>
<keyword evidence="16" id="KW-1185">Reference proteome</keyword>
<feature type="transmembrane region" description="Helical" evidence="14">
    <location>
        <begin position="469"/>
        <end position="493"/>
    </location>
</feature>
<comment type="catalytic activity">
    <reaction evidence="12">
        <text>L-proline(in) + Na(+)(in) = L-proline(out) + Na(+)(out)</text>
        <dbReference type="Rhea" id="RHEA:28967"/>
        <dbReference type="ChEBI" id="CHEBI:29101"/>
        <dbReference type="ChEBI" id="CHEBI:60039"/>
    </reaction>
</comment>
<evidence type="ECO:0000256" key="7">
    <source>
        <dbReference type="ARBA" id="ARBA00022989"/>
    </source>
</evidence>
<evidence type="ECO:0000256" key="1">
    <source>
        <dbReference type="ARBA" id="ARBA00004651"/>
    </source>
</evidence>
<feature type="transmembrane region" description="Helical" evidence="14">
    <location>
        <begin position="38"/>
        <end position="58"/>
    </location>
</feature>
<proteinExistence type="inferred from homology"/>
<gene>
    <name evidence="15" type="ORF">GV64_21730</name>
</gene>
<keyword evidence="7 14" id="KW-1133">Transmembrane helix</keyword>
<comment type="similarity">
    <text evidence="2 13">Belongs to the sodium:solute symporter (SSF) (TC 2.A.21) family.</text>
</comment>
<protein>
    <submittedName>
        <fullName evidence="15">Transporter</fullName>
    </submittedName>
</protein>
<dbReference type="GO" id="GO:0015293">
    <property type="term" value="F:symporter activity"/>
    <property type="evidence" value="ECO:0007669"/>
    <property type="project" value="UniProtKB-KW"/>
</dbReference>
<feature type="transmembrane region" description="Helical" evidence="14">
    <location>
        <begin position="532"/>
        <end position="551"/>
    </location>
</feature>
<evidence type="ECO:0000256" key="9">
    <source>
        <dbReference type="ARBA" id="ARBA00023065"/>
    </source>
</evidence>